<protein>
    <submittedName>
        <fullName evidence="1">Alpha amylase, catalytic domain</fullName>
    </submittedName>
</protein>
<sequence length="78" mass="9246">MKFILDFVPNHVARQYHSISKPSNVKGLGEDEDKSVHFSPNNNFYYLPNQLVLPESLCSDWYEDEKKRNIFRISSQRK</sequence>
<organism evidence="1 2">
    <name type="scientific">Tritrichomonas musculus</name>
    <dbReference type="NCBI Taxonomy" id="1915356"/>
    <lineage>
        <taxon>Eukaryota</taxon>
        <taxon>Metamonada</taxon>
        <taxon>Parabasalia</taxon>
        <taxon>Tritrichomonadida</taxon>
        <taxon>Tritrichomonadidae</taxon>
        <taxon>Tritrichomonas</taxon>
    </lineage>
</organism>
<dbReference type="Proteomes" id="UP001470230">
    <property type="component" value="Unassembled WGS sequence"/>
</dbReference>
<evidence type="ECO:0000313" key="2">
    <source>
        <dbReference type="Proteomes" id="UP001470230"/>
    </source>
</evidence>
<gene>
    <name evidence="1" type="ORF">M9Y10_027895</name>
</gene>
<evidence type="ECO:0000313" key="1">
    <source>
        <dbReference type="EMBL" id="KAK8841058.1"/>
    </source>
</evidence>
<keyword evidence="2" id="KW-1185">Reference proteome</keyword>
<name>A0ABR2H4C6_9EUKA</name>
<dbReference type="EMBL" id="JAPFFF010000043">
    <property type="protein sequence ID" value="KAK8841058.1"/>
    <property type="molecule type" value="Genomic_DNA"/>
</dbReference>
<comment type="caution">
    <text evidence="1">The sequence shown here is derived from an EMBL/GenBank/DDBJ whole genome shotgun (WGS) entry which is preliminary data.</text>
</comment>
<reference evidence="1 2" key="1">
    <citation type="submission" date="2024-04" db="EMBL/GenBank/DDBJ databases">
        <title>Tritrichomonas musculus Genome.</title>
        <authorList>
            <person name="Alves-Ferreira E."/>
            <person name="Grigg M."/>
            <person name="Lorenzi H."/>
            <person name="Galac M."/>
        </authorList>
    </citation>
    <scope>NUCLEOTIDE SEQUENCE [LARGE SCALE GENOMIC DNA]</scope>
    <source>
        <strain evidence="1 2">EAF2021</strain>
    </source>
</reference>
<proteinExistence type="predicted"/>
<accession>A0ABR2H4C6</accession>